<dbReference type="AlphaFoldDB" id="A0A2N9JBY7"/>
<evidence type="ECO:0000259" key="2">
    <source>
        <dbReference type="Pfam" id="PF04884"/>
    </source>
</evidence>
<organism evidence="3">
    <name type="scientific">Fagus sylvatica</name>
    <name type="common">Beechnut</name>
    <dbReference type="NCBI Taxonomy" id="28930"/>
    <lineage>
        <taxon>Eukaryota</taxon>
        <taxon>Viridiplantae</taxon>
        <taxon>Streptophyta</taxon>
        <taxon>Embryophyta</taxon>
        <taxon>Tracheophyta</taxon>
        <taxon>Spermatophyta</taxon>
        <taxon>Magnoliopsida</taxon>
        <taxon>eudicotyledons</taxon>
        <taxon>Gunneridae</taxon>
        <taxon>Pentapetalae</taxon>
        <taxon>rosids</taxon>
        <taxon>fabids</taxon>
        <taxon>Fagales</taxon>
        <taxon>Fagaceae</taxon>
        <taxon>Fagus</taxon>
    </lineage>
</organism>
<proteinExistence type="inferred from homology"/>
<evidence type="ECO:0000313" key="3">
    <source>
        <dbReference type="EMBL" id="SPD34100.1"/>
    </source>
</evidence>
<gene>
    <name evidence="3" type="ORF">FSB_LOCUS61982</name>
</gene>
<dbReference type="PANTHER" id="PTHR12770:SF29">
    <property type="entry name" value="PROTEIN ROOT UVB SENSITIVE 4"/>
    <property type="match status" value="1"/>
</dbReference>
<comment type="similarity">
    <text evidence="1">Belongs to the RUS1 family.</text>
</comment>
<dbReference type="Pfam" id="PF04884">
    <property type="entry name" value="UVB_sens_prot"/>
    <property type="match status" value="1"/>
</dbReference>
<dbReference type="InterPro" id="IPR054549">
    <property type="entry name" value="UVB_sens_RUS_dom"/>
</dbReference>
<name>A0A2N9JBY7_FAGSY</name>
<evidence type="ECO:0000256" key="1">
    <source>
        <dbReference type="ARBA" id="ARBA00007558"/>
    </source>
</evidence>
<accession>A0A2N9JBY7</accession>
<dbReference type="InterPro" id="IPR006968">
    <property type="entry name" value="RUS_fam"/>
</dbReference>
<feature type="domain" description="Protein root UVB sensitive/RUS" evidence="2">
    <location>
        <begin position="125"/>
        <end position="356"/>
    </location>
</feature>
<dbReference type="PANTHER" id="PTHR12770">
    <property type="entry name" value="RUS1 FAMILY PROTEIN C16ORF58"/>
    <property type="match status" value="1"/>
</dbReference>
<reference evidence="3" key="1">
    <citation type="submission" date="2018-02" db="EMBL/GenBank/DDBJ databases">
        <authorList>
            <person name="Cohen D.B."/>
            <person name="Kent A.D."/>
        </authorList>
    </citation>
    <scope>NUCLEOTIDE SEQUENCE</scope>
</reference>
<dbReference type="EMBL" id="OIVN01006490">
    <property type="protein sequence ID" value="SPD34100.1"/>
    <property type="molecule type" value="Genomic_DNA"/>
</dbReference>
<protein>
    <recommendedName>
        <fullName evidence="2">Protein root UVB sensitive/RUS domain-containing protein</fullName>
    </recommendedName>
</protein>
<sequence length="512" mass="57954">MQSTFYTASNSHYFPSPWKSPEPNFTVRKSIHYKPQNRFKILTFTNSLRILLGYEPEEGVEQVSGPRPEPASPGRLPVVIRKPGRVSRYYWDGNRLQLVRVDGGASSFSFDFDDGFRKMFRLCGSAFRDFFIPKQVSGNYMDYVKWKFLHRVFSSALQVLATQAMLRAIGIGYSRSLPSAAALNWVLKDGLGRLSRCIYTAGLASAFDTNLKRVRFSTSVMFSLSIGVELLTPTFPQYFLLLASVANIAKQISLASYLVTNTAIRRSFAIADNLGEVSAKAQLQTVCFDTLGLLLAAVLNLLLKNNQSLQAGLPFVIYPIFSAVDLFGIYQGLKHVHLQTLTKDRLEIILNIWIESGYVPSPAENLVHINSEAYTQLLRFESDKKIWPIRIGCLNPKDQIPKLSMMAMQYSSAEDYYFICMEIFCRGVKRTKQACYIHKALLVSKSWWENILGVGDSLDSVLNEWFKVIEDSKRCAQRDLSLLNEQMLGLGWAAQNILLSTEEQARYSFVDD</sequence>